<proteinExistence type="predicted"/>
<name>A0A1E2SP22_LEIXY</name>
<gene>
    <name evidence="1" type="ORF">ATY41_01455</name>
</gene>
<comment type="caution">
    <text evidence="1">The sequence shown here is derived from an EMBL/GenBank/DDBJ whole genome shotgun (WGS) entry which is preliminary data.</text>
</comment>
<evidence type="ECO:0008006" key="3">
    <source>
        <dbReference type="Google" id="ProtNLM"/>
    </source>
</evidence>
<dbReference type="Proteomes" id="UP000094426">
    <property type="component" value="Unassembled WGS sequence"/>
</dbReference>
<dbReference type="EMBL" id="LNZG01000001">
    <property type="protein sequence ID" value="ODA91374.1"/>
    <property type="molecule type" value="Genomic_DNA"/>
</dbReference>
<organism evidence="1 2">
    <name type="scientific">Leifsonia xyli subsp. xyli</name>
    <dbReference type="NCBI Taxonomy" id="59736"/>
    <lineage>
        <taxon>Bacteria</taxon>
        <taxon>Bacillati</taxon>
        <taxon>Actinomycetota</taxon>
        <taxon>Actinomycetes</taxon>
        <taxon>Micrococcales</taxon>
        <taxon>Microbacteriaceae</taxon>
        <taxon>Leifsonia</taxon>
    </lineage>
</organism>
<evidence type="ECO:0000313" key="2">
    <source>
        <dbReference type="Proteomes" id="UP000094426"/>
    </source>
</evidence>
<dbReference type="RefSeq" id="WP_041767651.1">
    <property type="nucleotide sequence ID" value="NZ_LNZG01000001.1"/>
</dbReference>
<sequence>MPSFRVIVSVGRLRPGVAAQSVETAAAEAAAELTVVEATGVDAVAGEARLTVRFLADGAEEALRIAEHTVAGVQRCAEVGRWQLTERVGGRWFRRA</sequence>
<protein>
    <recommendedName>
        <fullName evidence="3">FMN-dependent dehydrogenase</fullName>
    </recommendedName>
</protein>
<dbReference type="OrthoDB" id="3256527at2"/>
<reference evidence="1 2" key="1">
    <citation type="submission" date="2015-11" db="EMBL/GenBank/DDBJ databases">
        <authorList>
            <person name="Zhang Y."/>
            <person name="Guo Z."/>
        </authorList>
    </citation>
    <scope>NUCLEOTIDE SEQUENCE [LARGE SCALE GENOMIC DNA]</scope>
    <source>
        <strain evidence="2">gdw1</strain>
    </source>
</reference>
<dbReference type="AlphaFoldDB" id="A0A1E2SP22"/>
<accession>A0A1E2SP22</accession>
<evidence type="ECO:0000313" key="1">
    <source>
        <dbReference type="EMBL" id="ODA91374.1"/>
    </source>
</evidence>